<dbReference type="EMBL" id="BSRX01000103">
    <property type="protein sequence ID" value="GLW59610.1"/>
    <property type="molecule type" value="Genomic_DNA"/>
</dbReference>
<dbReference type="Proteomes" id="UP001165143">
    <property type="component" value="Unassembled WGS sequence"/>
</dbReference>
<accession>A0A9W6UUI6</accession>
<evidence type="ECO:0000313" key="1">
    <source>
        <dbReference type="EMBL" id="GLW59610.1"/>
    </source>
</evidence>
<reference evidence="1" key="1">
    <citation type="submission" date="2023-02" db="EMBL/GenBank/DDBJ databases">
        <title>Kitasatospora phosalacinea NBRC 14362.</title>
        <authorList>
            <person name="Ichikawa N."/>
            <person name="Sato H."/>
            <person name="Tonouchi N."/>
        </authorList>
    </citation>
    <scope>NUCLEOTIDE SEQUENCE</scope>
    <source>
        <strain evidence="1">NBRC 14362</strain>
    </source>
</reference>
<dbReference type="AlphaFoldDB" id="A0A9W6UUI6"/>
<dbReference type="RefSeq" id="WP_051778751.1">
    <property type="nucleotide sequence ID" value="NZ_BSRX01000103.1"/>
</dbReference>
<organism evidence="1 2">
    <name type="scientific">Kitasatospora phosalacinea</name>
    <dbReference type="NCBI Taxonomy" id="2065"/>
    <lineage>
        <taxon>Bacteria</taxon>
        <taxon>Bacillati</taxon>
        <taxon>Actinomycetota</taxon>
        <taxon>Actinomycetes</taxon>
        <taxon>Kitasatosporales</taxon>
        <taxon>Streptomycetaceae</taxon>
        <taxon>Kitasatospora</taxon>
    </lineage>
</organism>
<name>A0A9W6UUI6_9ACTN</name>
<dbReference type="OrthoDB" id="8776710at2"/>
<protein>
    <submittedName>
        <fullName evidence="1">Uncharacterized protein</fullName>
    </submittedName>
</protein>
<comment type="caution">
    <text evidence="1">The sequence shown here is derived from an EMBL/GenBank/DDBJ whole genome shotgun (WGS) entry which is preliminary data.</text>
</comment>
<evidence type="ECO:0000313" key="2">
    <source>
        <dbReference type="Proteomes" id="UP001165143"/>
    </source>
</evidence>
<gene>
    <name evidence="1" type="ORF">Kpho01_76200</name>
</gene>
<sequence length="227" mass="25123">MDVERGRHLLEAGTGRRDTQTELIALTRRWAFDQLTGQPAGIARPPRDEVGTDDYLPAATTTGGENAREALAEETMGPLLVWVIRLVEDLTDGILTAHAAARRHLARDGSVRYDNPNALLLCLYRRDRALCAKDGRRDAPSLDRCVPGRGNIVRTDQHAAQLRERAEVHDRTRATFTGAQPMSPVPDERDRIRTATDRILTSTPERSNTCMIASRNLPSLKLPESGA</sequence>
<proteinExistence type="predicted"/>